<organism evidence="9 10">
    <name type="scientific">Bartonella callosciuri</name>
    <dbReference type="NCBI Taxonomy" id="686223"/>
    <lineage>
        <taxon>Bacteria</taxon>
        <taxon>Pseudomonadati</taxon>
        <taxon>Pseudomonadota</taxon>
        <taxon>Alphaproteobacteria</taxon>
        <taxon>Hyphomicrobiales</taxon>
        <taxon>Bartonellaceae</taxon>
        <taxon>Bartonella</taxon>
    </lineage>
</organism>
<feature type="transmembrane region" description="Helical" evidence="7">
    <location>
        <begin position="6"/>
        <end position="24"/>
    </location>
</feature>
<dbReference type="GO" id="GO:0004252">
    <property type="term" value="F:serine-type endopeptidase activity"/>
    <property type="evidence" value="ECO:0007669"/>
    <property type="project" value="InterPro"/>
</dbReference>
<feature type="transmembrane region" description="Helical" evidence="7">
    <location>
        <begin position="106"/>
        <end position="126"/>
    </location>
</feature>
<evidence type="ECO:0000256" key="2">
    <source>
        <dbReference type="ARBA" id="ARBA00009045"/>
    </source>
</evidence>
<dbReference type="Proteomes" id="UP000561417">
    <property type="component" value="Unassembled WGS sequence"/>
</dbReference>
<keyword evidence="4" id="KW-0378">Hydrolase</keyword>
<evidence type="ECO:0000256" key="5">
    <source>
        <dbReference type="ARBA" id="ARBA00022989"/>
    </source>
</evidence>
<protein>
    <submittedName>
        <fullName evidence="9">Membrane associated rhomboid family serine protease</fullName>
    </submittedName>
</protein>
<comment type="similarity">
    <text evidence="2">Belongs to the peptidase S54 family.</text>
</comment>
<name>A0A840NYZ3_9HYPH</name>
<gene>
    <name evidence="9" type="ORF">HNQ69_001612</name>
</gene>
<evidence type="ECO:0000256" key="6">
    <source>
        <dbReference type="ARBA" id="ARBA00023136"/>
    </source>
</evidence>
<keyword evidence="3 7" id="KW-0812">Transmembrane</keyword>
<dbReference type="InterPro" id="IPR035952">
    <property type="entry name" value="Rhomboid-like_sf"/>
</dbReference>
<reference evidence="9 10" key="1">
    <citation type="submission" date="2020-08" db="EMBL/GenBank/DDBJ databases">
        <title>Genomic Encyclopedia of Type Strains, Phase IV (KMG-IV): sequencing the most valuable type-strain genomes for metagenomic binning, comparative biology and taxonomic classification.</title>
        <authorList>
            <person name="Goeker M."/>
        </authorList>
    </citation>
    <scope>NUCLEOTIDE SEQUENCE [LARGE SCALE GENOMIC DNA]</scope>
    <source>
        <strain evidence="9 10">DSM 28538</strain>
    </source>
</reference>
<dbReference type="GO" id="GO:0016020">
    <property type="term" value="C:membrane"/>
    <property type="evidence" value="ECO:0007669"/>
    <property type="project" value="UniProtKB-SubCell"/>
</dbReference>
<evidence type="ECO:0000256" key="4">
    <source>
        <dbReference type="ARBA" id="ARBA00022801"/>
    </source>
</evidence>
<dbReference type="Pfam" id="PF01694">
    <property type="entry name" value="Rhomboid"/>
    <property type="match status" value="1"/>
</dbReference>
<evidence type="ECO:0000256" key="1">
    <source>
        <dbReference type="ARBA" id="ARBA00004141"/>
    </source>
</evidence>
<keyword evidence="9" id="KW-0645">Protease</keyword>
<evidence type="ECO:0000313" key="9">
    <source>
        <dbReference type="EMBL" id="MBB5074469.1"/>
    </source>
</evidence>
<dbReference type="PANTHER" id="PTHR43731:SF14">
    <property type="entry name" value="PRESENILIN-ASSOCIATED RHOMBOID-LIKE PROTEIN, MITOCHONDRIAL"/>
    <property type="match status" value="1"/>
</dbReference>
<comment type="subcellular location">
    <subcellularLocation>
        <location evidence="1">Membrane</location>
        <topology evidence="1">Multi-pass membrane protein</topology>
    </subcellularLocation>
</comment>
<evidence type="ECO:0000313" key="10">
    <source>
        <dbReference type="Proteomes" id="UP000561417"/>
    </source>
</evidence>
<dbReference type="EMBL" id="JACHIM010000015">
    <property type="protein sequence ID" value="MBB5074469.1"/>
    <property type="molecule type" value="Genomic_DNA"/>
</dbReference>
<feature type="domain" description="Peptidase S54 rhomboid" evidence="8">
    <location>
        <begin position="1"/>
        <end position="148"/>
    </location>
</feature>
<dbReference type="SUPFAM" id="SSF144091">
    <property type="entry name" value="Rhomboid-like"/>
    <property type="match status" value="1"/>
</dbReference>
<dbReference type="PANTHER" id="PTHR43731">
    <property type="entry name" value="RHOMBOID PROTEASE"/>
    <property type="match status" value="1"/>
</dbReference>
<keyword evidence="5 7" id="KW-1133">Transmembrane helix</keyword>
<dbReference type="GO" id="GO:0006508">
    <property type="term" value="P:proteolysis"/>
    <property type="evidence" value="ECO:0007669"/>
    <property type="project" value="UniProtKB-KW"/>
</dbReference>
<proteinExistence type="inferred from homology"/>
<comment type="caution">
    <text evidence="9">The sequence shown here is derived from an EMBL/GenBank/DDBJ whole genome shotgun (WGS) entry which is preliminary data.</text>
</comment>
<accession>A0A840NYZ3</accession>
<dbReference type="AlphaFoldDB" id="A0A840NYZ3"/>
<sequence length="162" mass="17798">MHSSFKHVALNMTWLLVFGSLLVRPLGNLRFLIFWMFTAIIAVLTYFVFHQDSVISVVGASGAVSGMMGAIARYGFPQGHLGISTQNERFLGSLLSIKKALCSRVVLIYMSVWLSIDFIIGISAFLGEGVSIAWEAHIGGFFSGFLLIGFFDSLPKKLKTTI</sequence>
<evidence type="ECO:0000259" key="8">
    <source>
        <dbReference type="Pfam" id="PF01694"/>
    </source>
</evidence>
<dbReference type="InterPro" id="IPR050925">
    <property type="entry name" value="Rhomboid_protease_S54"/>
</dbReference>
<dbReference type="InterPro" id="IPR022764">
    <property type="entry name" value="Peptidase_S54_rhomboid_dom"/>
</dbReference>
<keyword evidence="10" id="KW-1185">Reference proteome</keyword>
<feature type="transmembrane region" description="Helical" evidence="7">
    <location>
        <begin position="132"/>
        <end position="151"/>
    </location>
</feature>
<dbReference type="Gene3D" id="1.20.1540.10">
    <property type="entry name" value="Rhomboid-like"/>
    <property type="match status" value="1"/>
</dbReference>
<feature type="transmembrane region" description="Helical" evidence="7">
    <location>
        <begin position="31"/>
        <end position="49"/>
    </location>
</feature>
<evidence type="ECO:0000256" key="7">
    <source>
        <dbReference type="SAM" id="Phobius"/>
    </source>
</evidence>
<keyword evidence="6 7" id="KW-0472">Membrane</keyword>
<evidence type="ECO:0000256" key="3">
    <source>
        <dbReference type="ARBA" id="ARBA00022692"/>
    </source>
</evidence>
<feature type="transmembrane region" description="Helical" evidence="7">
    <location>
        <begin position="55"/>
        <end position="76"/>
    </location>
</feature>